<feature type="compositionally biased region" description="Low complexity" evidence="5">
    <location>
        <begin position="222"/>
        <end position="236"/>
    </location>
</feature>
<dbReference type="InterPro" id="IPR011993">
    <property type="entry name" value="PH-like_dom_sf"/>
</dbReference>
<dbReference type="InterPro" id="IPR027357">
    <property type="entry name" value="DOCKER_dom"/>
</dbReference>
<dbReference type="Gene3D" id="2.30.29.30">
    <property type="entry name" value="Pleckstrin-homology domain (PH domain)/Phosphotyrosine-binding domain (PTB)"/>
    <property type="match status" value="1"/>
</dbReference>
<dbReference type="Pfam" id="PF06920">
    <property type="entry name" value="DHR-2_Lobe_A"/>
    <property type="match status" value="1"/>
</dbReference>
<evidence type="ECO:0000259" key="7">
    <source>
        <dbReference type="PROSITE" id="PS51650"/>
    </source>
</evidence>
<feature type="domain" description="C2 DOCK-type" evidence="7">
    <location>
        <begin position="1276"/>
        <end position="1448"/>
    </location>
</feature>
<dbReference type="GO" id="GO:0007264">
    <property type="term" value="P:small GTPase-mediated signal transduction"/>
    <property type="evidence" value="ECO:0007669"/>
    <property type="project" value="InterPro"/>
</dbReference>
<feature type="compositionally biased region" description="Basic and acidic residues" evidence="5">
    <location>
        <begin position="920"/>
        <end position="956"/>
    </location>
</feature>
<evidence type="ECO:0000313" key="9">
    <source>
        <dbReference type="EnsemblMetazoa" id="XP_038049972.1"/>
    </source>
</evidence>
<keyword evidence="1" id="KW-0597">Phosphoprotein</keyword>
<feature type="domain" description="DOCKER" evidence="8">
    <location>
        <begin position="2461"/>
        <end position="2888"/>
    </location>
</feature>
<evidence type="ECO:0000256" key="2">
    <source>
        <dbReference type="ARBA" id="ARBA00022658"/>
    </source>
</evidence>
<dbReference type="InterPro" id="IPR046769">
    <property type="entry name" value="DOCKER_Lobe_A"/>
</dbReference>
<feature type="domain" description="PH" evidence="6">
    <location>
        <begin position="783"/>
        <end position="888"/>
    </location>
</feature>
<name>A0A913ZDW3_PATMI</name>
<dbReference type="InterPro" id="IPR046773">
    <property type="entry name" value="DOCKER_Lobe_C"/>
</dbReference>
<feature type="compositionally biased region" description="Basic and acidic residues" evidence="5">
    <location>
        <begin position="451"/>
        <end position="460"/>
    </location>
</feature>
<feature type="region of interest" description="Disordered" evidence="5">
    <location>
        <begin position="559"/>
        <end position="646"/>
    </location>
</feature>
<feature type="compositionally biased region" description="Low complexity" evidence="5">
    <location>
        <begin position="559"/>
        <end position="570"/>
    </location>
</feature>
<dbReference type="InterPro" id="IPR046770">
    <property type="entry name" value="DOCKER_Lobe_B"/>
</dbReference>
<dbReference type="InterPro" id="IPR001849">
    <property type="entry name" value="PH_domain"/>
</dbReference>
<feature type="compositionally biased region" description="Polar residues" evidence="5">
    <location>
        <begin position="71"/>
        <end position="90"/>
    </location>
</feature>
<feature type="compositionally biased region" description="Low complexity" evidence="5">
    <location>
        <begin position="2092"/>
        <end position="2101"/>
    </location>
</feature>
<feature type="compositionally biased region" description="Polar residues" evidence="5">
    <location>
        <begin position="2002"/>
        <end position="2017"/>
    </location>
</feature>
<keyword evidence="2" id="KW-0344">Guanine-nucleotide releasing factor</keyword>
<feature type="compositionally biased region" description="Polar residues" evidence="5">
    <location>
        <begin position="1943"/>
        <end position="1955"/>
    </location>
</feature>
<dbReference type="GeneID" id="119723424"/>
<dbReference type="EnsemblMetazoa" id="XM_038194044.1">
    <property type="protein sequence ID" value="XP_038049972.1"/>
    <property type="gene ID" value="LOC119723424"/>
</dbReference>
<dbReference type="CDD" id="cd08697">
    <property type="entry name" value="C2_Dock-D"/>
    <property type="match status" value="1"/>
</dbReference>
<dbReference type="InterPro" id="IPR043162">
    <property type="entry name" value="DOCK_C_lobe_C"/>
</dbReference>
<dbReference type="Pfam" id="PF11878">
    <property type="entry name" value="DOCK_C-D_N"/>
    <property type="match status" value="1"/>
</dbReference>
<evidence type="ECO:0000256" key="3">
    <source>
        <dbReference type="PROSITE-ProRule" id="PRU00983"/>
    </source>
</evidence>
<sequence length="2908" mass="323530">MASVNLTTRPPISSRSTTPKTSTTGKNPSSTGKNPSLTGKNPSSTHAHKTSHNDVHHQSSSSGGTKRPAAIQNSGDSVHNGQLSKSTPASGVTMKKPVARPRSGSGVQHGDTTKHGAITHASKTTLSKQGSGDKTPNGNPPKRVPISSSSKPTVAKRGSVDGAKSATPGPTNRLGVKTTVSKQLSADQIHNGRSSKPLSAARVAVPRKASSDGSLNSESSKRGSTSSSPRNSVSRQRSGDIPSSSLRKPIPLPRSVEQKSGLKRQIVSTHQTSTISAKKPIVPTRQTASNGAKASISSQAVSKKSDKHPHSNVSGKVTAKETVSLQPASSESKKLMTNESGATTTVSSQAASKKSDKHPHSNVSGKVTAKETVSLQPASSESKELMTNESGATTTVSSRAVSNKSDKHPHSNVSGKVTAKETVSSQPASSESKKQMTNASGVTTTVSSHDASNKSEKVMAKETNLSQSSSNLSEQVTTKETISTQSTSNESDKNPLTSSAETDDNEIPNLDSPRGIMRKAASEKWEREVAVKFTKKSSSVKTSPIHKAEATLRIMLAQSASASSARLASRTGLHGVTRTTSREKIDPISPQSPSPRTPTKPASPVSMATNGRKISTSSTPSQTSIREEEEAKPPPTPTSPAPAPSPVIDLFAEKQELIEPVHYEEHILKNRNVINNDPLRSLIQFPYDDLSASTLPRQLRTTKSTVPERALQEASSLFVKESINGYMTEWKVINNKYSNYGGPFQDVPGYQKEFQPHQLREQVYEVDDADENQEMTMNSPSGNIFMQGFLYKTPFGQQAGLIRAYKRRYFYLRQLADKSFLIEYHKDEKSNAAKGNLPLDSLVDVVKTGKQRKFGMELRMQDQSVQSIAAENQQQMDEWYSALKKVIEQQKQETIADKHSMSSMEDLLDQEEYADSGDSLLDKAGSKKQEKSKHPELQGYGKETEKTNSQKRKENRNNVFLLYPRMQGGEKVMTEPDCKPYEEEFGKRFVVNFLRLNFRLSATLGKDGEPIEGASDRMENIEQFFTSLALFDARDNRKLSEDFRIDLNNQFIRAFMDKCRDLPNGATAPGPGGERRRPSTLPNVDGLDENWLKYPQKAIFSVKKPHPEIYLVIRIEKVLQGGIAQCAEPYIKTGDVFKTCQKVMKQAKIFCSRMGQYRMPFAWTARRVFNDYSELDSTGDFFPLYRQESNKLSDEDLLKQLQDVRKNPEKLSKLTEIPGSVRVILEPLTRMLSNCLTSSLIPTMPWPEPPLAPPTLEVEEFLPEKGDLSQPFTTYTNNLYVYPVQLKYDSQKTFTKARNIALCVEFRDSDDEGAQPLKAIYGHPGGPVFVTSGSAAVLHHHQVPDFYEEIKIALPTQLHDKHHLLFRFYHVSCEVGKGTVKKRDTVDSFVGYAWIPLLDAGKPNCGDLSVCVSSNLPPGYLGSKGMGKLDLKLVDGGKQLLKVHIRLASTIYTTAHHLHNFFASCENWDSKNTDSVVQYIKAMHAVDTDALIKFLPVILNQLFRILPMAMMDGVQLNIVRLIVFIVSQVHEVGREDVLYSYVKYVFETGKETELQKTVHEELVKNLAMSLRPSTDHQVIKSLMKHMWFFFNIIIKSMAQYLIKGSRLDLSRIKRFSTNFQTGLRNLVQTLMPHILQKQDVRQRQDAKDANFHLANFIKRCFTYMDRGFVFRLVNCYMGFFSPDDPKPVFEMKFEMIRVLCSYEHYLALNLPLQKKGQQSGKNFKSTSGSAVASAYMGNMRKYVQIRPAKEQYKDLHYDYQLTEEYCQNHFLTGLLLREVGSGLHDVTEVRQNGIRVLRNLLAKHSFDDRFLSKQYQARIAALYLPLIAIILENAPRLTREAPPTPGSASMNGDSMFDISALSTSSLLTDSPGTDRSNSVTGSSKTKSLQRDSAVLDMIAGRAHSFSVGTSNVKTIGLGVRHSTSIPGLTNQQNRRMSAGGLSEISSASTKSINEVSRSDRGGSGRSDRSSTRSDRSSTRANRLSWMGMPDTLRSLHLTLPGLSSSQTHLTPPTSSPGDASPRRFRKQHPLSMVGKGDHGLVSSTPEGTPIISDPRPLEHLDRTGSSGSLSSSGSGVPFVSVVNGGSSGIAPSSTHTSLLSDSSEKSDSQSTITGSTATAASASVKGHQRSKSTIMYDKLLDHEIKDLLICLLYIVKNVNEEVLLGWWSKSGEDDQIKLFDVLEMCLFHFQYKGKKHIIASRLREKPTSHIEEKSKTLPAAKARAMQTRSLHGELPVLTAMAEAESAPRVLQESNLSAEVSLIVLDVLGTYCTHFKPNLDMDDGDNPLMRKVMDIFLSFIKIGQSESLSKHVFASLRSFVHKFPVALFKGSAQLCGDLCLSTLKCLNSKLPSLRSEACALLYLIMKENYEFTSRKDFVRVHLQVVISVSKLIGDANSVRFQESLAMINNYAVSDKNMSQTQFPSHVKDLTKKIRTVLMATAQMKEHEKDPEMLVDLQDSLAKSYASTPELRRTWLESMAVIHINHSNYSEAAHCNIHIAALIAEYLKRKGIYPAGCQAFKDVSPNIESEERGMKDDTGLEDVQYSEQTLLHQLERCAEALQKAERYESMGALYKLIIPFYEKQRDYHRLAMAYGKLCEAYKSVMKVTSSGRRLLGQYFRVAFFGQHFEEDDGKEFIYKEPKITTLASICERLIGLYTEKFGKGNVKLIRDSSKVNPDDLDQKIAYIQLTFVKPYFDDHELQDRQTSYERNNNIRRFLYETPFTEGGKARGTVEEQCKLKTMLTTSHAFPYVKKRIQVVYQFHKKLNPIQVAIDEVKAKVQELNDVIETEQIDMKRLQLLLQGCVSTQVNAGPQAYALAFLGKGKEEKWDPQDVWELKKLFREFVEVCGKALSINARLIKEDQHEYHDDMVQKYRAMAAMLAELLQDQMKEQEAPGRRVSGHFFNAISGM</sequence>
<proteinExistence type="inferred from homology"/>
<dbReference type="Gene3D" id="2.60.40.150">
    <property type="entry name" value="C2 domain"/>
    <property type="match status" value="1"/>
</dbReference>
<feature type="compositionally biased region" description="Polar residues" evidence="5">
    <location>
        <begin position="411"/>
        <end position="450"/>
    </location>
</feature>
<keyword evidence="10" id="KW-1185">Reference proteome</keyword>
<dbReference type="Proteomes" id="UP000887568">
    <property type="component" value="Unplaced"/>
</dbReference>
<dbReference type="InterPro" id="IPR021816">
    <property type="entry name" value="DOCK_C/D_N"/>
</dbReference>
<dbReference type="SUPFAM" id="SSF48371">
    <property type="entry name" value="ARM repeat"/>
    <property type="match status" value="1"/>
</dbReference>
<dbReference type="Pfam" id="PF20421">
    <property type="entry name" value="DHR-2_Lobe_C"/>
    <property type="match status" value="1"/>
</dbReference>
<feature type="region of interest" description="Disordered" evidence="5">
    <location>
        <begin position="1921"/>
        <end position="1987"/>
    </location>
</feature>
<feature type="compositionally biased region" description="Low complexity" evidence="5">
    <location>
        <begin position="615"/>
        <end position="624"/>
    </location>
</feature>
<dbReference type="SUPFAM" id="SSF50729">
    <property type="entry name" value="PH domain-like"/>
    <property type="match status" value="1"/>
</dbReference>
<dbReference type="InterPro" id="IPR035892">
    <property type="entry name" value="C2_domain_sf"/>
</dbReference>
<feature type="region of interest" description="Disordered" evidence="5">
    <location>
        <begin position="918"/>
        <end position="957"/>
    </location>
</feature>
<feature type="compositionally biased region" description="Polar residues" evidence="5">
    <location>
        <begin position="478"/>
        <end position="500"/>
    </location>
</feature>
<dbReference type="SMART" id="SM00233">
    <property type="entry name" value="PH"/>
    <property type="match status" value="1"/>
</dbReference>
<feature type="compositionally biased region" description="Polar residues" evidence="5">
    <location>
        <begin position="1921"/>
        <end position="1935"/>
    </location>
</feature>
<feature type="region of interest" description="Disordered" evidence="5">
    <location>
        <begin position="2002"/>
        <end position="2074"/>
    </location>
</feature>
<feature type="compositionally biased region" description="Low complexity" evidence="5">
    <location>
        <begin position="2064"/>
        <end position="2074"/>
    </location>
</feature>
<evidence type="ECO:0000259" key="8">
    <source>
        <dbReference type="PROSITE" id="PS51651"/>
    </source>
</evidence>
<dbReference type="OrthoDB" id="47328at2759"/>
<dbReference type="PANTHER" id="PTHR23317:SF26">
    <property type="entry name" value="ZIZIMIN, ISOFORM K"/>
    <property type="match status" value="1"/>
</dbReference>
<evidence type="ECO:0000256" key="1">
    <source>
        <dbReference type="ARBA" id="ARBA00022553"/>
    </source>
</evidence>
<dbReference type="InterPro" id="IPR026791">
    <property type="entry name" value="DOCK"/>
</dbReference>
<feature type="compositionally biased region" description="Low complexity" evidence="5">
    <location>
        <begin position="7"/>
        <end position="32"/>
    </location>
</feature>
<dbReference type="Gene3D" id="1.25.40.410">
    <property type="match status" value="1"/>
</dbReference>
<dbReference type="OMA" id="CQNMEMS"/>
<feature type="compositionally biased region" description="Polar residues" evidence="5">
    <location>
        <begin position="387"/>
        <end position="403"/>
    </location>
</feature>
<dbReference type="PROSITE" id="PS51651">
    <property type="entry name" value="DOCKER"/>
    <property type="match status" value="1"/>
</dbReference>
<dbReference type="RefSeq" id="XP_038049972.1">
    <property type="nucleotide sequence ID" value="XM_038194044.1"/>
</dbReference>
<feature type="region of interest" description="Disordered" evidence="5">
    <location>
        <begin position="2090"/>
        <end position="2124"/>
    </location>
</feature>
<feature type="compositionally biased region" description="Polar residues" evidence="5">
    <location>
        <begin position="311"/>
        <end position="330"/>
    </location>
</feature>
<dbReference type="InterPro" id="IPR037809">
    <property type="entry name" value="C2_Dock-D"/>
</dbReference>
<dbReference type="PANTHER" id="PTHR23317">
    <property type="entry name" value="DEDICATOR OF CYTOKINESIS DOCK"/>
    <property type="match status" value="1"/>
</dbReference>
<evidence type="ECO:0000259" key="6">
    <source>
        <dbReference type="PROSITE" id="PS50003"/>
    </source>
</evidence>
<feature type="coiled-coil region" evidence="4">
    <location>
        <begin position="2771"/>
        <end position="2798"/>
    </location>
</feature>
<accession>A0A913ZDW3</accession>
<keyword evidence="4" id="KW-0175">Coiled coil</keyword>
<feature type="compositionally biased region" description="Low complexity" evidence="5">
    <location>
        <begin position="1865"/>
        <end position="1874"/>
    </location>
</feature>
<evidence type="ECO:0000313" key="10">
    <source>
        <dbReference type="Proteomes" id="UP000887568"/>
    </source>
</evidence>
<feature type="compositionally biased region" description="Polar residues" evidence="5">
    <location>
        <begin position="1875"/>
        <end position="1886"/>
    </location>
</feature>
<feature type="compositionally biased region" description="Polar residues" evidence="5">
    <location>
        <begin position="121"/>
        <end position="137"/>
    </location>
</feature>
<feature type="compositionally biased region" description="Basic and acidic residues" evidence="5">
    <location>
        <begin position="1956"/>
        <end position="1977"/>
    </location>
</feature>
<dbReference type="Gene3D" id="1.20.58.740">
    <property type="match status" value="1"/>
</dbReference>
<dbReference type="InterPro" id="IPR027007">
    <property type="entry name" value="C2_DOCK-type_domain"/>
</dbReference>
<evidence type="ECO:0000256" key="4">
    <source>
        <dbReference type="SAM" id="Coils"/>
    </source>
</evidence>
<reference evidence="9" key="1">
    <citation type="submission" date="2022-11" db="UniProtKB">
        <authorList>
            <consortium name="EnsemblMetazoa"/>
        </authorList>
    </citation>
    <scope>IDENTIFICATION</scope>
</reference>
<dbReference type="Pfam" id="PF20422">
    <property type="entry name" value="DHR-2_Lobe_B"/>
    <property type="match status" value="1"/>
</dbReference>
<feature type="compositionally biased region" description="Pro residues" evidence="5">
    <location>
        <begin position="633"/>
        <end position="645"/>
    </location>
</feature>
<organism evidence="9 10">
    <name type="scientific">Patiria miniata</name>
    <name type="common">Bat star</name>
    <name type="synonym">Asterina miniata</name>
    <dbReference type="NCBI Taxonomy" id="46514"/>
    <lineage>
        <taxon>Eukaryota</taxon>
        <taxon>Metazoa</taxon>
        <taxon>Echinodermata</taxon>
        <taxon>Eleutherozoa</taxon>
        <taxon>Asterozoa</taxon>
        <taxon>Asteroidea</taxon>
        <taxon>Valvatacea</taxon>
        <taxon>Valvatida</taxon>
        <taxon>Asterinidae</taxon>
        <taxon>Patiria</taxon>
    </lineage>
</organism>
<dbReference type="PROSITE" id="PS50003">
    <property type="entry name" value="PH_DOMAIN"/>
    <property type="match status" value="1"/>
</dbReference>
<dbReference type="Pfam" id="PF14429">
    <property type="entry name" value="DOCK-C2"/>
    <property type="match status" value="1"/>
</dbReference>
<feature type="compositionally biased region" description="Low complexity" evidence="5">
    <location>
        <begin position="2108"/>
        <end position="2123"/>
    </location>
</feature>
<feature type="region of interest" description="Disordered" evidence="5">
    <location>
        <begin position="1063"/>
        <end position="1083"/>
    </location>
</feature>
<feature type="compositionally biased region" description="Low complexity" evidence="5">
    <location>
        <begin position="462"/>
        <end position="476"/>
    </location>
</feature>
<feature type="compositionally biased region" description="Polar residues" evidence="5">
    <location>
        <begin position="266"/>
        <end position="276"/>
    </location>
</feature>
<dbReference type="PROSITE" id="PS51650">
    <property type="entry name" value="C2_DOCK"/>
    <property type="match status" value="1"/>
</dbReference>
<protein>
    <submittedName>
        <fullName evidence="9">Uncharacterized protein</fullName>
    </submittedName>
</protein>
<evidence type="ECO:0000256" key="5">
    <source>
        <dbReference type="SAM" id="MobiDB-lite"/>
    </source>
</evidence>
<dbReference type="InterPro" id="IPR043161">
    <property type="entry name" value="DOCK_C_lobe_A"/>
</dbReference>
<feature type="compositionally biased region" description="Polar residues" evidence="5">
    <location>
        <begin position="361"/>
        <end position="380"/>
    </location>
</feature>
<dbReference type="GO" id="GO:0005085">
    <property type="term" value="F:guanyl-nucleotide exchange factor activity"/>
    <property type="evidence" value="ECO:0007669"/>
    <property type="project" value="UniProtKB-KW"/>
</dbReference>
<feature type="compositionally biased region" description="Polar residues" evidence="5">
    <location>
        <begin position="284"/>
        <end position="302"/>
    </location>
</feature>
<feature type="region of interest" description="Disordered" evidence="5">
    <location>
        <begin position="1865"/>
        <end position="1887"/>
    </location>
</feature>
<feature type="compositionally biased region" description="Polar residues" evidence="5">
    <location>
        <begin position="178"/>
        <end position="197"/>
    </location>
</feature>
<dbReference type="Pfam" id="PF00169">
    <property type="entry name" value="PH"/>
    <property type="match status" value="1"/>
</dbReference>
<feature type="compositionally biased region" description="Polar residues" evidence="5">
    <location>
        <begin position="33"/>
        <end position="45"/>
    </location>
</feature>
<comment type="similarity">
    <text evidence="3">Belongs to the DOCK family.</text>
</comment>
<feature type="region of interest" description="Disordered" evidence="5">
    <location>
        <begin position="1"/>
        <end position="527"/>
    </location>
</feature>
<dbReference type="InterPro" id="IPR016024">
    <property type="entry name" value="ARM-type_fold"/>
</dbReference>
<feature type="compositionally biased region" description="Polar residues" evidence="5">
    <location>
        <begin position="337"/>
        <end position="352"/>
    </location>
</feature>